<feature type="transmembrane region" description="Helical" evidence="2">
    <location>
        <begin position="284"/>
        <end position="305"/>
    </location>
</feature>
<feature type="non-terminal residue" evidence="4">
    <location>
        <position position="1"/>
    </location>
</feature>
<dbReference type="InterPro" id="IPR010619">
    <property type="entry name" value="ThrE-like_N"/>
</dbReference>
<feature type="transmembrane region" description="Helical" evidence="2">
    <location>
        <begin position="20"/>
        <end position="40"/>
    </location>
</feature>
<keyword evidence="2" id="KW-0472">Membrane</keyword>
<dbReference type="PANTHER" id="PTHR31082">
    <property type="entry name" value="PHEROMONE-REGULATED MEMBRANE PROTEIN 10"/>
    <property type="match status" value="1"/>
</dbReference>
<keyword evidence="2" id="KW-0812">Transmembrane</keyword>
<feature type="domain" description="Threonine/serine exporter-like N-terminal" evidence="3">
    <location>
        <begin position="2"/>
        <end position="151"/>
    </location>
</feature>
<feature type="transmembrane region" description="Helical" evidence="2">
    <location>
        <begin position="247"/>
        <end position="272"/>
    </location>
</feature>
<keyword evidence="2" id="KW-1133">Transmembrane helix</keyword>
<organism evidence="4 5">
    <name type="scientific">Hesseltinella vesiculosa</name>
    <dbReference type="NCBI Taxonomy" id="101127"/>
    <lineage>
        <taxon>Eukaryota</taxon>
        <taxon>Fungi</taxon>
        <taxon>Fungi incertae sedis</taxon>
        <taxon>Mucoromycota</taxon>
        <taxon>Mucoromycotina</taxon>
        <taxon>Mucoromycetes</taxon>
        <taxon>Mucorales</taxon>
        <taxon>Cunninghamellaceae</taxon>
        <taxon>Hesseltinella</taxon>
    </lineage>
</organism>
<dbReference type="InterPro" id="IPR051361">
    <property type="entry name" value="ThrE/Ser_Exporter"/>
</dbReference>
<evidence type="ECO:0000256" key="1">
    <source>
        <dbReference type="ARBA" id="ARBA00034125"/>
    </source>
</evidence>
<feature type="transmembrane region" description="Helical" evidence="2">
    <location>
        <begin position="47"/>
        <end position="69"/>
    </location>
</feature>
<keyword evidence="5" id="KW-1185">Reference proteome</keyword>
<evidence type="ECO:0000313" key="4">
    <source>
        <dbReference type="EMBL" id="ORX55030.1"/>
    </source>
</evidence>
<dbReference type="STRING" id="101127.A0A1X2GJA4"/>
<dbReference type="OrthoDB" id="413008at2759"/>
<evidence type="ECO:0000313" key="5">
    <source>
        <dbReference type="Proteomes" id="UP000242146"/>
    </source>
</evidence>
<dbReference type="GO" id="GO:0022857">
    <property type="term" value="F:transmembrane transporter activity"/>
    <property type="evidence" value="ECO:0007669"/>
    <property type="project" value="InterPro"/>
</dbReference>
<feature type="transmembrane region" description="Helical" evidence="2">
    <location>
        <begin position="89"/>
        <end position="110"/>
    </location>
</feature>
<evidence type="ECO:0000259" key="3">
    <source>
        <dbReference type="Pfam" id="PF06738"/>
    </source>
</evidence>
<dbReference type="EMBL" id="MCGT01000012">
    <property type="protein sequence ID" value="ORX55030.1"/>
    <property type="molecule type" value="Genomic_DNA"/>
</dbReference>
<sequence length="315" mass="33867">ELEKCLDALRDISNDPPTVGFWGILFAYCASAFTGCVILFGGSWIDAGISGVLGLIVGILCIISNRYSIYGRVFEISCSVMVALAARALHQYVCFSSVAVSSIFMVLPGYSMAIASMELTARNINIGTIRLVYAVVYAFVLAYGLQVGHSVYSVIDPLAPEDDHCVPSTISHWIYIPLFPVMTVAVGMAYGSHYRQFLTQTLCASIGYLPFYFLGKVIPEGQIVGCLSAFVCGLYANLALKVTGEAPIVPLCVGITLLVPGSIGVRGAFALLHQDDILHESFPIEMLTICLGLVAGLFSAAMIVYPSGKRRSLYI</sequence>
<feature type="non-terminal residue" evidence="4">
    <location>
        <position position="315"/>
    </location>
</feature>
<reference evidence="4 5" key="1">
    <citation type="submission" date="2016-07" db="EMBL/GenBank/DDBJ databases">
        <title>Pervasive Adenine N6-methylation of Active Genes in Fungi.</title>
        <authorList>
            <consortium name="DOE Joint Genome Institute"/>
            <person name="Mondo S.J."/>
            <person name="Dannebaum R.O."/>
            <person name="Kuo R.C."/>
            <person name="Labutti K."/>
            <person name="Haridas S."/>
            <person name="Kuo A."/>
            <person name="Salamov A."/>
            <person name="Ahrendt S.R."/>
            <person name="Lipzen A."/>
            <person name="Sullivan W."/>
            <person name="Andreopoulos W.B."/>
            <person name="Clum A."/>
            <person name="Lindquist E."/>
            <person name="Daum C."/>
            <person name="Ramamoorthy G.K."/>
            <person name="Gryganskyi A."/>
            <person name="Culley D."/>
            <person name="Magnuson J.K."/>
            <person name="James T.Y."/>
            <person name="O'Malley M.A."/>
            <person name="Stajich J.E."/>
            <person name="Spatafora J.W."/>
            <person name="Visel A."/>
            <person name="Grigoriev I.V."/>
        </authorList>
    </citation>
    <scope>NUCLEOTIDE SEQUENCE [LARGE SCALE GENOMIC DNA]</scope>
    <source>
        <strain evidence="4 5">NRRL 3301</strain>
    </source>
</reference>
<feature type="transmembrane region" description="Helical" evidence="2">
    <location>
        <begin position="197"/>
        <end position="215"/>
    </location>
</feature>
<protein>
    <recommendedName>
        <fullName evidence="3">Threonine/serine exporter-like N-terminal domain-containing protein</fullName>
    </recommendedName>
</protein>
<dbReference type="Proteomes" id="UP000242146">
    <property type="component" value="Unassembled WGS sequence"/>
</dbReference>
<feature type="transmembrane region" description="Helical" evidence="2">
    <location>
        <begin position="131"/>
        <end position="152"/>
    </location>
</feature>
<feature type="transmembrane region" description="Helical" evidence="2">
    <location>
        <begin position="172"/>
        <end position="190"/>
    </location>
</feature>
<evidence type="ECO:0000256" key="2">
    <source>
        <dbReference type="SAM" id="Phobius"/>
    </source>
</evidence>
<feature type="transmembrane region" description="Helical" evidence="2">
    <location>
        <begin position="221"/>
        <end position="240"/>
    </location>
</feature>
<proteinExistence type="inferred from homology"/>
<dbReference type="Pfam" id="PF06738">
    <property type="entry name" value="ThrE"/>
    <property type="match status" value="1"/>
</dbReference>
<comment type="caution">
    <text evidence="4">The sequence shown here is derived from an EMBL/GenBank/DDBJ whole genome shotgun (WGS) entry which is preliminary data.</text>
</comment>
<gene>
    <name evidence="4" type="ORF">DM01DRAFT_1269264</name>
</gene>
<dbReference type="AlphaFoldDB" id="A0A1X2GJA4"/>
<dbReference type="PANTHER" id="PTHR31082:SF4">
    <property type="entry name" value="PHEROMONE-REGULATED MEMBRANE PROTEIN 10"/>
    <property type="match status" value="1"/>
</dbReference>
<accession>A0A1X2GJA4</accession>
<name>A0A1X2GJA4_9FUNG</name>
<comment type="similarity">
    <text evidence="1">Belongs to the ThrE exporter (TC 2.A.79) family.</text>
</comment>